<sequence>MPLSEPEKNIIIKDDDDNNNCAEDQEEQENMDYVTSHLHMKPSHSKQTLDKEVVLRRIRHRKRMNNVKSALQSFLGSSLQAKTENKVSVHGLKWIDDAFAAL</sequence>
<dbReference type="Proteomes" id="UP000026915">
    <property type="component" value="Chromosome 8"/>
</dbReference>
<dbReference type="Gramene" id="EOY14649">
    <property type="protein sequence ID" value="EOY14649"/>
    <property type="gene ID" value="TCM_033960"/>
</dbReference>
<reference evidence="2 3" key="1">
    <citation type="journal article" date="2013" name="Genome Biol.">
        <title>The genome sequence of the most widely cultivated cacao type and its use to identify candidate genes regulating pod color.</title>
        <authorList>
            <person name="Motamayor J.C."/>
            <person name="Mockaitis K."/>
            <person name="Schmutz J."/>
            <person name="Haiminen N."/>
            <person name="Iii D.L."/>
            <person name="Cornejo O."/>
            <person name="Findley S.D."/>
            <person name="Zheng P."/>
            <person name="Utro F."/>
            <person name="Royaert S."/>
            <person name="Saski C."/>
            <person name="Jenkins J."/>
            <person name="Podicheti R."/>
            <person name="Zhao M."/>
            <person name="Scheffler B.E."/>
            <person name="Stack J.C."/>
            <person name="Feltus F.A."/>
            <person name="Mustiga G.M."/>
            <person name="Amores F."/>
            <person name="Phillips W."/>
            <person name="Marelli J.P."/>
            <person name="May G.D."/>
            <person name="Shapiro H."/>
            <person name="Ma J."/>
            <person name="Bustamante C.D."/>
            <person name="Schnell R.J."/>
            <person name="Main D."/>
            <person name="Gilbert D."/>
            <person name="Parida L."/>
            <person name="Kuhn D.N."/>
        </authorList>
    </citation>
    <scope>NUCLEOTIDE SEQUENCE [LARGE SCALE GENOMIC DNA]</scope>
    <source>
        <strain evidence="3">cv. Matina 1-6</strain>
    </source>
</reference>
<gene>
    <name evidence="2" type="ORF">TCM_033960</name>
</gene>
<keyword evidence="3" id="KW-1185">Reference proteome</keyword>
<evidence type="ECO:0000256" key="1">
    <source>
        <dbReference type="SAM" id="MobiDB-lite"/>
    </source>
</evidence>
<dbReference type="AlphaFoldDB" id="A0A061FJL2"/>
<protein>
    <submittedName>
        <fullName evidence="2">Uncharacterized protein</fullName>
    </submittedName>
</protein>
<evidence type="ECO:0000313" key="3">
    <source>
        <dbReference type="Proteomes" id="UP000026915"/>
    </source>
</evidence>
<dbReference type="eggNOG" id="ENOG502SCGT">
    <property type="taxonomic scope" value="Eukaryota"/>
</dbReference>
<accession>A0A061FJL2</accession>
<dbReference type="HOGENOM" id="CLU_169274_1_0_1"/>
<feature type="compositionally biased region" description="Basic and acidic residues" evidence="1">
    <location>
        <begin position="1"/>
        <end position="13"/>
    </location>
</feature>
<dbReference type="PANTHER" id="PTHR35324:SF4">
    <property type="entry name" value="EXPRESSED PROTEIN"/>
    <property type="match status" value="1"/>
</dbReference>
<organism evidence="2 3">
    <name type="scientific">Theobroma cacao</name>
    <name type="common">Cacao</name>
    <name type="synonym">Cocoa</name>
    <dbReference type="NCBI Taxonomy" id="3641"/>
    <lineage>
        <taxon>Eukaryota</taxon>
        <taxon>Viridiplantae</taxon>
        <taxon>Streptophyta</taxon>
        <taxon>Embryophyta</taxon>
        <taxon>Tracheophyta</taxon>
        <taxon>Spermatophyta</taxon>
        <taxon>Magnoliopsida</taxon>
        <taxon>eudicotyledons</taxon>
        <taxon>Gunneridae</taxon>
        <taxon>Pentapetalae</taxon>
        <taxon>rosids</taxon>
        <taxon>malvids</taxon>
        <taxon>Malvales</taxon>
        <taxon>Malvaceae</taxon>
        <taxon>Byttnerioideae</taxon>
        <taxon>Theobroma</taxon>
    </lineage>
</organism>
<feature type="region of interest" description="Disordered" evidence="1">
    <location>
        <begin position="1"/>
        <end position="20"/>
    </location>
</feature>
<dbReference type="OMA" id="PIENCKN"/>
<proteinExistence type="predicted"/>
<dbReference type="EMBL" id="CM001886">
    <property type="protein sequence ID" value="EOY14649.1"/>
    <property type="molecule type" value="Genomic_DNA"/>
</dbReference>
<name>A0A061FJL2_THECC</name>
<dbReference type="PANTHER" id="PTHR35324">
    <property type="entry name" value="BNAA08G03750D PROTEIN"/>
    <property type="match status" value="1"/>
</dbReference>
<evidence type="ECO:0000313" key="2">
    <source>
        <dbReference type="EMBL" id="EOY14649.1"/>
    </source>
</evidence>
<dbReference type="InParanoid" id="A0A061FJL2"/>